<dbReference type="AlphaFoldDB" id="A0A448X5F2"/>
<protein>
    <recommendedName>
        <fullName evidence="1">Dynein heavy chain AAA 5 extension domain-containing protein</fullName>
    </recommendedName>
</protein>
<keyword evidence="3" id="KW-1185">Reference proteome</keyword>
<dbReference type="OrthoDB" id="447173at2759"/>
<sequence length="173" mass="19466">MIYLEPSSLGWRPLACSWLKRLPPLLSAGDGQEALESLLEWLVDPTLRFVYTSCRQMVPTSPTNLVCSLLGFIDALVGEAAVASDAEDNRHLRNWCFSSLLFGLVWAIGGCLDFDSRTLFSTFIRELLAGQNTNHPVPKIFGGRIDFCMPEQGMVYDYWFEVNSPSAVFYHLH</sequence>
<comment type="caution">
    <text evidence="2">The sequence shown here is derived from an EMBL/GenBank/DDBJ whole genome shotgun (WGS) entry which is preliminary data.</text>
</comment>
<name>A0A448X5F2_9PLAT</name>
<dbReference type="Gene3D" id="1.10.472.130">
    <property type="match status" value="1"/>
</dbReference>
<accession>A0A448X5F2</accession>
<dbReference type="GO" id="GO:0030286">
    <property type="term" value="C:dynein complex"/>
    <property type="evidence" value="ECO:0007669"/>
    <property type="project" value="InterPro"/>
</dbReference>
<dbReference type="PANTHER" id="PTHR45703:SF1">
    <property type="entry name" value="DYNEINS HEAVY CHAIN"/>
    <property type="match status" value="1"/>
</dbReference>
<dbReference type="Proteomes" id="UP000784294">
    <property type="component" value="Unassembled WGS sequence"/>
</dbReference>
<dbReference type="EMBL" id="CAAALY010095471">
    <property type="protein sequence ID" value="VEL28495.1"/>
    <property type="molecule type" value="Genomic_DNA"/>
</dbReference>
<organism evidence="2 3">
    <name type="scientific">Protopolystoma xenopodis</name>
    <dbReference type="NCBI Taxonomy" id="117903"/>
    <lineage>
        <taxon>Eukaryota</taxon>
        <taxon>Metazoa</taxon>
        <taxon>Spiralia</taxon>
        <taxon>Lophotrochozoa</taxon>
        <taxon>Platyhelminthes</taxon>
        <taxon>Monogenea</taxon>
        <taxon>Polyopisthocotylea</taxon>
        <taxon>Polystomatidea</taxon>
        <taxon>Polystomatidae</taxon>
        <taxon>Protopolystoma</taxon>
    </lineage>
</organism>
<proteinExistence type="predicted"/>
<gene>
    <name evidence="2" type="ORF">PXEA_LOCUS21935</name>
</gene>
<reference evidence="2" key="1">
    <citation type="submission" date="2018-11" db="EMBL/GenBank/DDBJ databases">
        <authorList>
            <consortium name="Pathogen Informatics"/>
        </authorList>
    </citation>
    <scope>NUCLEOTIDE SEQUENCE</scope>
</reference>
<dbReference type="InterPro" id="IPR026983">
    <property type="entry name" value="DHC"/>
</dbReference>
<dbReference type="Pfam" id="PF17852">
    <property type="entry name" value="Dynein_AAA_lid"/>
    <property type="match status" value="1"/>
</dbReference>
<dbReference type="InterPro" id="IPR041466">
    <property type="entry name" value="Dynein_AAA5_ext"/>
</dbReference>
<dbReference type="GO" id="GO:0007018">
    <property type="term" value="P:microtubule-based movement"/>
    <property type="evidence" value="ECO:0007669"/>
    <property type="project" value="InterPro"/>
</dbReference>
<dbReference type="GO" id="GO:0051959">
    <property type="term" value="F:dynein light intermediate chain binding"/>
    <property type="evidence" value="ECO:0007669"/>
    <property type="project" value="InterPro"/>
</dbReference>
<evidence type="ECO:0000313" key="2">
    <source>
        <dbReference type="EMBL" id="VEL28495.1"/>
    </source>
</evidence>
<evidence type="ECO:0000313" key="3">
    <source>
        <dbReference type="Proteomes" id="UP000784294"/>
    </source>
</evidence>
<dbReference type="GO" id="GO:0045505">
    <property type="term" value="F:dynein intermediate chain binding"/>
    <property type="evidence" value="ECO:0007669"/>
    <property type="project" value="InterPro"/>
</dbReference>
<dbReference type="PANTHER" id="PTHR45703">
    <property type="entry name" value="DYNEIN HEAVY CHAIN"/>
    <property type="match status" value="1"/>
</dbReference>
<evidence type="ECO:0000259" key="1">
    <source>
        <dbReference type="Pfam" id="PF17852"/>
    </source>
</evidence>
<feature type="domain" description="Dynein heavy chain AAA 5 extension" evidence="1">
    <location>
        <begin position="35"/>
        <end position="163"/>
    </location>
</feature>